<dbReference type="EMBL" id="ARYN01000011">
    <property type="protein sequence ID" value="ORL44938.1"/>
    <property type="molecule type" value="Genomic_DNA"/>
</dbReference>
<dbReference type="InterPro" id="IPR027396">
    <property type="entry name" value="DsrEFH-like"/>
</dbReference>
<evidence type="ECO:0000313" key="2">
    <source>
        <dbReference type="Proteomes" id="UP000192746"/>
    </source>
</evidence>
<dbReference type="PANTHER" id="PTHR37691:SF1">
    <property type="entry name" value="BLR3518 PROTEIN"/>
    <property type="match status" value="1"/>
</dbReference>
<comment type="caution">
    <text evidence="1">The sequence shown here is derived from an EMBL/GenBank/DDBJ whole genome shotgun (WGS) entry which is preliminary data.</text>
</comment>
<proteinExistence type="predicted"/>
<dbReference type="InterPro" id="IPR003787">
    <property type="entry name" value="Sulphur_relay_DsrE/F-like"/>
</dbReference>
<reference evidence="1 2" key="1">
    <citation type="submission" date="2013-04" db="EMBL/GenBank/DDBJ databases">
        <title>Zunongwangia sp. 22II14-10F7 Genome Sequencing.</title>
        <authorList>
            <person name="Lai Q."/>
            <person name="Shao Z."/>
        </authorList>
    </citation>
    <scope>NUCLEOTIDE SEQUENCE [LARGE SCALE GENOMIC DNA]</scope>
    <source>
        <strain evidence="1 2">22II14-10F7</strain>
    </source>
</reference>
<dbReference type="PANTHER" id="PTHR37691">
    <property type="entry name" value="BLR3518 PROTEIN"/>
    <property type="match status" value="1"/>
</dbReference>
<protein>
    <submittedName>
        <fullName evidence="1">Uncharacterized protein</fullName>
    </submittedName>
</protein>
<name>A0A1Y1T1N0_9FLAO</name>
<dbReference type="Proteomes" id="UP000192746">
    <property type="component" value="Unassembled WGS sequence"/>
</dbReference>
<sequence length="174" mass="19746">MKHIFWGIALLLTQIITAQKWSTPRIESYGKIHFDKNLSFQPDINKTYKLVFNIDNDAEKEGVNMRLWKIARELNLLKAAGVPDQNIEIAAVVHGKAIAISLTDKAYKKRYHKKNPNTDLVKALNNAGVKLYLCEQTLAGMNFEESELNPSWEVTLSALLTLPILESEGYFMVP</sequence>
<accession>A0A1Y1T1N0</accession>
<dbReference type="OrthoDB" id="7206705at2"/>
<dbReference type="AlphaFoldDB" id="A0A1Y1T1N0"/>
<keyword evidence="2" id="KW-1185">Reference proteome</keyword>
<dbReference type="STRING" id="1185767.IIF7_12525"/>
<evidence type="ECO:0000313" key="1">
    <source>
        <dbReference type="EMBL" id="ORL44938.1"/>
    </source>
</evidence>
<dbReference type="Gene3D" id="3.40.1260.10">
    <property type="entry name" value="DsrEFH-like"/>
    <property type="match status" value="1"/>
</dbReference>
<gene>
    <name evidence="1" type="ORF">IIF7_12525</name>
</gene>
<dbReference type="RefSeq" id="WP_084842047.1">
    <property type="nucleotide sequence ID" value="NZ_ARYN01000011.1"/>
</dbReference>
<dbReference type="SUPFAM" id="SSF75169">
    <property type="entry name" value="DsrEFH-like"/>
    <property type="match status" value="1"/>
</dbReference>
<organism evidence="1 2">
    <name type="scientific">Zunongwangia atlantica 22II14-10F7</name>
    <dbReference type="NCBI Taxonomy" id="1185767"/>
    <lineage>
        <taxon>Bacteria</taxon>
        <taxon>Pseudomonadati</taxon>
        <taxon>Bacteroidota</taxon>
        <taxon>Flavobacteriia</taxon>
        <taxon>Flavobacteriales</taxon>
        <taxon>Flavobacteriaceae</taxon>
        <taxon>Zunongwangia</taxon>
    </lineage>
</organism>
<dbReference type="Pfam" id="PF02635">
    <property type="entry name" value="DsrE"/>
    <property type="match status" value="1"/>
</dbReference>